<sequence length="72" mass="7923">MVAGLVSLSCARTAKHRQQRVDAANEGSGYLEEDTDTHNAPVSPRTTAGALNCRTHGLNWKETTMRRRVISQ</sequence>
<dbReference type="AlphaFoldDB" id="A0A1I7TKH2"/>
<evidence type="ECO:0000256" key="1">
    <source>
        <dbReference type="SAM" id="MobiDB-lite"/>
    </source>
</evidence>
<keyword evidence="2" id="KW-1185">Reference proteome</keyword>
<dbReference type="Proteomes" id="UP000095282">
    <property type="component" value="Unplaced"/>
</dbReference>
<reference evidence="3" key="1">
    <citation type="submission" date="2016-11" db="UniProtKB">
        <authorList>
            <consortium name="WormBaseParasite"/>
        </authorList>
    </citation>
    <scope>IDENTIFICATION</scope>
</reference>
<evidence type="ECO:0000313" key="2">
    <source>
        <dbReference type="Proteomes" id="UP000095282"/>
    </source>
</evidence>
<feature type="region of interest" description="Disordered" evidence="1">
    <location>
        <begin position="14"/>
        <end position="50"/>
    </location>
</feature>
<organism evidence="2 3">
    <name type="scientific">Caenorhabditis tropicalis</name>
    <dbReference type="NCBI Taxonomy" id="1561998"/>
    <lineage>
        <taxon>Eukaryota</taxon>
        <taxon>Metazoa</taxon>
        <taxon>Ecdysozoa</taxon>
        <taxon>Nematoda</taxon>
        <taxon>Chromadorea</taxon>
        <taxon>Rhabditida</taxon>
        <taxon>Rhabditina</taxon>
        <taxon>Rhabditomorpha</taxon>
        <taxon>Rhabditoidea</taxon>
        <taxon>Rhabditidae</taxon>
        <taxon>Peloderinae</taxon>
        <taxon>Caenorhabditis</taxon>
    </lineage>
</organism>
<name>A0A1I7TKH2_9PELO</name>
<dbReference type="WBParaSite" id="Csp11.Scaffold627.g6804.t1">
    <property type="protein sequence ID" value="Csp11.Scaffold627.g6804.t1"/>
    <property type="gene ID" value="Csp11.Scaffold627.g6804"/>
</dbReference>
<proteinExistence type="predicted"/>
<accession>A0A1I7TKH2</accession>
<protein>
    <submittedName>
        <fullName evidence="3">Secreted protein</fullName>
    </submittedName>
</protein>
<evidence type="ECO:0000313" key="3">
    <source>
        <dbReference type="WBParaSite" id="Csp11.Scaffold627.g6804.t1"/>
    </source>
</evidence>